<dbReference type="HAMAP" id="MF_00771">
    <property type="entry name" value="UPF0310"/>
    <property type="match status" value="1"/>
</dbReference>
<evidence type="ECO:0000313" key="3">
    <source>
        <dbReference type="EMBL" id="TWF98919.1"/>
    </source>
</evidence>
<dbReference type="Pfam" id="PF01878">
    <property type="entry name" value="EVE"/>
    <property type="match status" value="1"/>
</dbReference>
<dbReference type="InterPro" id="IPR002740">
    <property type="entry name" value="EVE_domain"/>
</dbReference>
<sequence length="147" mass="16821">MKHWLGVVCREHVERGRRLGIAQLGHGRRPPLARLSAGDWLVYYSPRTRLRDGEPLQAFTALAEVADETIWQADEGDFKPHRRRVHYRPTTDAPIAGLRHALHLTAEPNWGYQLRRGLIELTEGDFALIRAAMTGPTREEPFAHDRT</sequence>
<comment type="similarity">
    <text evidence="1">Belongs to the UPF0310 family.</text>
</comment>
<evidence type="ECO:0000256" key="1">
    <source>
        <dbReference type="HAMAP-Rule" id="MF_00771"/>
    </source>
</evidence>
<dbReference type="Proteomes" id="UP000317940">
    <property type="component" value="Unassembled WGS sequence"/>
</dbReference>
<proteinExistence type="inferred from homology"/>
<reference evidence="3 4" key="1">
    <citation type="submission" date="2019-06" db="EMBL/GenBank/DDBJ databases">
        <title>Sequencing the genomes of 1000 actinobacteria strains.</title>
        <authorList>
            <person name="Klenk H.-P."/>
        </authorList>
    </citation>
    <scope>NUCLEOTIDE SEQUENCE [LARGE SCALE GENOMIC DNA]</scope>
    <source>
        <strain evidence="3 4">DSM 44826</strain>
    </source>
</reference>
<dbReference type="InterPro" id="IPR015947">
    <property type="entry name" value="PUA-like_sf"/>
</dbReference>
<evidence type="ECO:0000313" key="4">
    <source>
        <dbReference type="Proteomes" id="UP000317940"/>
    </source>
</evidence>
<accession>A0A561UHS4</accession>
<protein>
    <recommendedName>
        <fullName evidence="1">UPF0310 protein FHX73_112749</fullName>
    </recommendedName>
</protein>
<dbReference type="CDD" id="cd21132">
    <property type="entry name" value="EVE-like"/>
    <property type="match status" value="1"/>
</dbReference>
<dbReference type="NCBIfam" id="NF002616">
    <property type="entry name" value="PRK02268.1-2"/>
    <property type="match status" value="1"/>
</dbReference>
<dbReference type="EMBL" id="VIWT01000001">
    <property type="protein sequence ID" value="TWF98919.1"/>
    <property type="molecule type" value="Genomic_DNA"/>
</dbReference>
<dbReference type="OrthoDB" id="9793567at2"/>
<name>A0A561UHS4_9ACTN</name>
<organism evidence="3 4">
    <name type="scientific">Kitasatospora viridis</name>
    <dbReference type="NCBI Taxonomy" id="281105"/>
    <lineage>
        <taxon>Bacteria</taxon>
        <taxon>Bacillati</taxon>
        <taxon>Actinomycetota</taxon>
        <taxon>Actinomycetes</taxon>
        <taxon>Kitasatosporales</taxon>
        <taxon>Streptomycetaceae</taxon>
        <taxon>Kitasatospora</taxon>
    </lineage>
</organism>
<feature type="domain" description="EVE" evidence="2">
    <location>
        <begin position="3"/>
        <end position="131"/>
    </location>
</feature>
<dbReference type="Gene3D" id="3.10.590.10">
    <property type="entry name" value="ph1033 like domains"/>
    <property type="match status" value="1"/>
</dbReference>
<evidence type="ECO:0000259" key="2">
    <source>
        <dbReference type="Pfam" id="PF01878"/>
    </source>
</evidence>
<keyword evidence="4" id="KW-1185">Reference proteome</keyword>
<dbReference type="SUPFAM" id="SSF88697">
    <property type="entry name" value="PUA domain-like"/>
    <property type="match status" value="1"/>
</dbReference>
<dbReference type="RefSeq" id="WP_145905272.1">
    <property type="nucleotide sequence ID" value="NZ_BAAAMZ010000011.1"/>
</dbReference>
<dbReference type="InterPro" id="IPR022996">
    <property type="entry name" value="UPF0310"/>
</dbReference>
<gene>
    <name evidence="3" type="ORF">FHX73_112749</name>
</gene>
<comment type="caution">
    <text evidence="3">The sequence shown here is derived from an EMBL/GenBank/DDBJ whole genome shotgun (WGS) entry which is preliminary data.</text>
</comment>
<dbReference type="AlphaFoldDB" id="A0A561UHS4"/>